<reference evidence="7" key="1">
    <citation type="journal article" date="2015" name="PLoS ONE">
        <title>Digital Gene Expression Analysis Based on De Novo Transcriptome Assembly Reveals New Genes Associated with Floral Organ Differentiation of the Orchid Plant Cymbidium ensifolium.</title>
        <authorList>
            <person name="Yang F."/>
            <person name="Zhu G."/>
        </authorList>
    </citation>
    <scope>NUCLEOTIDE SEQUENCE</scope>
</reference>
<organism evidence="7">
    <name type="scientific">Cymbidium ensifolium</name>
    <name type="common">Orchid</name>
    <name type="synonym">Epidendrum ensifolium</name>
    <dbReference type="NCBI Taxonomy" id="78740"/>
    <lineage>
        <taxon>Eukaryota</taxon>
        <taxon>Viridiplantae</taxon>
        <taxon>Streptophyta</taxon>
        <taxon>Embryophyta</taxon>
        <taxon>Tracheophyta</taxon>
        <taxon>Spermatophyta</taxon>
        <taxon>Magnoliopsida</taxon>
        <taxon>Liliopsida</taxon>
        <taxon>Asparagales</taxon>
        <taxon>Orchidaceae</taxon>
        <taxon>Epidendroideae</taxon>
        <taxon>Cymbidieae</taxon>
        <taxon>Cymbidiinae</taxon>
        <taxon>Cymbidium</taxon>
    </lineage>
</organism>
<accession>A0A5J6NBU0</accession>
<evidence type="ECO:0000256" key="2">
    <source>
        <dbReference type="ARBA" id="ARBA00022737"/>
    </source>
</evidence>
<keyword evidence="4 5" id="KW-0862">Zinc</keyword>
<dbReference type="FunFam" id="4.10.1000.10:FF:000001">
    <property type="entry name" value="zinc finger CCCH domain-containing protein 15-like"/>
    <property type="match status" value="1"/>
</dbReference>
<evidence type="ECO:0000259" key="6">
    <source>
        <dbReference type="PROSITE" id="PS50103"/>
    </source>
</evidence>
<name>A0A5J6NBU0_CYMEN</name>
<dbReference type="PROSITE" id="PS50103">
    <property type="entry name" value="ZF_C3H1"/>
    <property type="match status" value="2"/>
</dbReference>
<protein>
    <submittedName>
        <fullName evidence="7">Zinc finger CCCH domain-containing protein 9-like isoform X2</fullName>
    </submittedName>
</protein>
<sequence length="353" mass="40355">MQHEFVSSAEVDRIVPSSASPLLFVPPDLRIPSPSYLTNGRDFPALSPQVSYSMVSQYSFPPPIQGSDKTAVTLSPTPVSFEDEDPVAIENRRLYLSRLALQYQKIADRYEFYLSQLQDAEREAVTNSQQNANIRRSNDEFYRRLNHNSTKHKYRNPMTGECPPMWLLDNHFRRLSLAEPSDEASPTSVFGFQDNRLGRKCPSVDDKRLTLPKSISIRSTGYLKIHQMGGSTSESNRNIRHRPTTPVMQQKVRLGGAEKKDGGETEDAVELDVYSQGMFKTELCNKWQETGQCPYGEHCQFAHGIGELRPIIRHPRYKTELCRMVLTGDKCPYGHRCHFRHSISQHDRLPRPT</sequence>
<dbReference type="Pfam" id="PF00642">
    <property type="entry name" value="zf-CCCH"/>
    <property type="match status" value="1"/>
</dbReference>
<dbReference type="InterPro" id="IPR000571">
    <property type="entry name" value="Znf_CCCH"/>
</dbReference>
<keyword evidence="1 5" id="KW-0479">Metal-binding</keyword>
<proteinExistence type="evidence at transcript level"/>
<dbReference type="SMART" id="SM00356">
    <property type="entry name" value="ZnF_C3H1"/>
    <property type="match status" value="2"/>
</dbReference>
<keyword evidence="2" id="KW-0677">Repeat</keyword>
<evidence type="ECO:0000256" key="1">
    <source>
        <dbReference type="ARBA" id="ARBA00022723"/>
    </source>
</evidence>
<feature type="domain" description="C3H1-type" evidence="6">
    <location>
        <begin position="316"/>
        <end position="344"/>
    </location>
</feature>
<feature type="domain" description="C3H1-type" evidence="6">
    <location>
        <begin position="278"/>
        <end position="306"/>
    </location>
</feature>
<feature type="zinc finger region" description="C3H1-type" evidence="5">
    <location>
        <begin position="278"/>
        <end position="306"/>
    </location>
</feature>
<dbReference type="FunFam" id="4.10.1000.10:FF:000002">
    <property type="entry name" value="Zinc finger protein 36, C3H1 type-like 1"/>
    <property type="match status" value="1"/>
</dbReference>
<dbReference type="Gene3D" id="4.10.1000.10">
    <property type="entry name" value="Zinc finger, CCCH-type"/>
    <property type="match status" value="2"/>
</dbReference>
<evidence type="ECO:0000256" key="4">
    <source>
        <dbReference type="ARBA" id="ARBA00022833"/>
    </source>
</evidence>
<dbReference type="EMBL" id="MK673664">
    <property type="protein sequence ID" value="QEX51187.1"/>
    <property type="molecule type" value="mRNA"/>
</dbReference>
<evidence type="ECO:0000313" key="7">
    <source>
        <dbReference type="EMBL" id="QEX51187.1"/>
    </source>
</evidence>
<evidence type="ECO:0000256" key="5">
    <source>
        <dbReference type="PROSITE-ProRule" id="PRU00723"/>
    </source>
</evidence>
<dbReference type="AlphaFoldDB" id="A0A5J6NBU0"/>
<dbReference type="GO" id="GO:0008270">
    <property type="term" value="F:zinc ion binding"/>
    <property type="evidence" value="ECO:0007669"/>
    <property type="project" value="UniProtKB-KW"/>
</dbReference>
<dbReference type="PANTHER" id="PTHR12547">
    <property type="entry name" value="CCCH ZINC FINGER/TIS11-RELATED"/>
    <property type="match status" value="1"/>
</dbReference>
<dbReference type="PANTHER" id="PTHR12547:SF162">
    <property type="entry name" value="ZINC FINGER CCCH DOMAIN-CONTAINING PROTEIN 15"/>
    <property type="match status" value="1"/>
</dbReference>
<dbReference type="InterPro" id="IPR045877">
    <property type="entry name" value="ZFP36-like"/>
</dbReference>
<dbReference type="SUPFAM" id="SSF90229">
    <property type="entry name" value="CCCH zinc finger"/>
    <property type="match status" value="2"/>
</dbReference>
<keyword evidence="3 5" id="KW-0863">Zinc-finger</keyword>
<evidence type="ECO:0000256" key="3">
    <source>
        <dbReference type="ARBA" id="ARBA00022771"/>
    </source>
</evidence>
<feature type="zinc finger region" description="C3H1-type" evidence="5">
    <location>
        <begin position="316"/>
        <end position="344"/>
    </location>
</feature>
<dbReference type="InterPro" id="IPR036855">
    <property type="entry name" value="Znf_CCCH_sf"/>
</dbReference>
<dbReference type="GO" id="GO:0003729">
    <property type="term" value="F:mRNA binding"/>
    <property type="evidence" value="ECO:0007669"/>
    <property type="project" value="InterPro"/>
</dbReference>